<comment type="subcellular location">
    <subcellularLocation>
        <location evidence="1">Nucleus</location>
    </subcellularLocation>
</comment>
<dbReference type="Pfam" id="PF00096">
    <property type="entry name" value="zf-C2H2"/>
    <property type="match status" value="3"/>
</dbReference>
<evidence type="ECO:0000256" key="7">
    <source>
        <dbReference type="PROSITE-ProRule" id="PRU00042"/>
    </source>
</evidence>
<dbReference type="OrthoDB" id="1405595at2759"/>
<organism evidence="9 10">
    <name type="scientific">Vanessa tameamea</name>
    <name type="common">Kamehameha butterfly</name>
    <dbReference type="NCBI Taxonomy" id="334116"/>
    <lineage>
        <taxon>Eukaryota</taxon>
        <taxon>Metazoa</taxon>
        <taxon>Ecdysozoa</taxon>
        <taxon>Arthropoda</taxon>
        <taxon>Hexapoda</taxon>
        <taxon>Insecta</taxon>
        <taxon>Pterygota</taxon>
        <taxon>Neoptera</taxon>
        <taxon>Endopterygota</taxon>
        <taxon>Lepidoptera</taxon>
        <taxon>Glossata</taxon>
        <taxon>Ditrysia</taxon>
        <taxon>Papilionoidea</taxon>
        <taxon>Nymphalidae</taxon>
        <taxon>Nymphalinae</taxon>
        <taxon>Vanessa</taxon>
    </lineage>
</organism>
<dbReference type="OMA" id="HERTQHK"/>
<evidence type="ECO:0000256" key="3">
    <source>
        <dbReference type="ARBA" id="ARBA00022737"/>
    </source>
</evidence>
<dbReference type="InterPro" id="IPR022755">
    <property type="entry name" value="Znf_C2H2_jaz"/>
</dbReference>
<evidence type="ECO:0000259" key="8">
    <source>
        <dbReference type="PROSITE" id="PS50157"/>
    </source>
</evidence>
<dbReference type="PROSITE" id="PS50157">
    <property type="entry name" value="ZINC_FINGER_C2H2_2"/>
    <property type="match status" value="5"/>
</dbReference>
<keyword evidence="2" id="KW-0479">Metal-binding</keyword>
<dbReference type="Gene3D" id="3.30.160.60">
    <property type="entry name" value="Classic Zinc Finger"/>
    <property type="match status" value="5"/>
</dbReference>
<dbReference type="GO" id="GO:0001228">
    <property type="term" value="F:DNA-binding transcription activator activity, RNA polymerase II-specific"/>
    <property type="evidence" value="ECO:0007669"/>
    <property type="project" value="TreeGrafter"/>
</dbReference>
<feature type="domain" description="C2H2-type" evidence="8">
    <location>
        <begin position="310"/>
        <end position="333"/>
    </location>
</feature>
<feature type="domain" description="C2H2-type" evidence="8">
    <location>
        <begin position="433"/>
        <end position="461"/>
    </location>
</feature>
<keyword evidence="9" id="KW-1185">Reference proteome</keyword>
<feature type="domain" description="C2H2-type" evidence="8">
    <location>
        <begin position="493"/>
        <end position="516"/>
    </location>
</feature>
<dbReference type="GO" id="GO:0008270">
    <property type="term" value="F:zinc ion binding"/>
    <property type="evidence" value="ECO:0007669"/>
    <property type="project" value="UniProtKB-KW"/>
</dbReference>
<evidence type="ECO:0000256" key="1">
    <source>
        <dbReference type="ARBA" id="ARBA00004123"/>
    </source>
</evidence>
<sequence>MSVKVELDTVCRGCLSNDRKIVPLKNNASLFFILIADQYIPKDSNYFNMYLCWECVAFLRKVALFQKQIQKSKDIFLDCWKQPKPMEPMSHLKMVHKNDYDLTIEYDEADIKLNELQYDKVIKEEMFDSFDNNTDLFDRSDYTDNIESKPVKEKKIKKKTKSKVKMTEVVYIDDERDRYMSQVQLSIKELEMLERNKRGRISGMSYRCNVLVKKMLAAKRRDVRRCDNSEPKCAQCEETLTTRKELQEHWQRHTITTYQCRFCGYHGDDSDDVMAHLKQKHNKIYKCKCGVEFRSIREYYKHNKNLHKKFDCDHCNRRFQSKATIEKHMLQCHLPYTCNICHRNYKSYKVLMNHYFVYHAESMRKVKQEKPYCVECDVTFENEYLYKRHLRSAVAHRPKMEVKVPCPDCGKVFSRKTYMTNHYNLVHVRKSKHYCEICDKYFITGYAIRTHKKFVHEKREKPKDKICEICDRGFFTNRVLINHRRTHTGERPYKCAYCPAAFAQRSAMKTHERTQHKNYINS</sequence>
<evidence type="ECO:0000256" key="2">
    <source>
        <dbReference type="ARBA" id="ARBA00022723"/>
    </source>
</evidence>
<dbReference type="PANTHER" id="PTHR24376:SF216">
    <property type="entry name" value="ZINC FINGER PROTEIN 420-LIKE"/>
    <property type="match status" value="1"/>
</dbReference>
<proteinExistence type="predicted"/>
<evidence type="ECO:0000256" key="5">
    <source>
        <dbReference type="ARBA" id="ARBA00022833"/>
    </source>
</evidence>
<protein>
    <submittedName>
        <fullName evidence="10">Zinc finger protein ZFP2-like</fullName>
    </submittedName>
</protein>
<evidence type="ECO:0000256" key="4">
    <source>
        <dbReference type="ARBA" id="ARBA00022771"/>
    </source>
</evidence>
<keyword evidence="4 7" id="KW-0863">Zinc-finger</keyword>
<feature type="domain" description="C2H2-type" evidence="8">
    <location>
        <begin position="404"/>
        <end position="432"/>
    </location>
</feature>
<feature type="domain" description="C2H2-type" evidence="8">
    <location>
        <begin position="465"/>
        <end position="492"/>
    </location>
</feature>
<dbReference type="SUPFAM" id="SSF57667">
    <property type="entry name" value="beta-beta-alpha zinc fingers"/>
    <property type="match status" value="2"/>
</dbReference>
<name>A0A8B8HIC7_VANTA</name>
<gene>
    <name evidence="10" type="primary">LOC113391378</name>
</gene>
<dbReference type="GO" id="GO:0000978">
    <property type="term" value="F:RNA polymerase II cis-regulatory region sequence-specific DNA binding"/>
    <property type="evidence" value="ECO:0007669"/>
    <property type="project" value="TreeGrafter"/>
</dbReference>
<keyword evidence="6" id="KW-0539">Nucleus</keyword>
<dbReference type="RefSeq" id="XP_026483111.2">
    <property type="nucleotide sequence ID" value="XM_026627326.2"/>
</dbReference>
<evidence type="ECO:0000313" key="9">
    <source>
        <dbReference type="Proteomes" id="UP001652626"/>
    </source>
</evidence>
<keyword evidence="5" id="KW-0862">Zinc</keyword>
<dbReference type="Proteomes" id="UP001652626">
    <property type="component" value="Chromosome 31"/>
</dbReference>
<evidence type="ECO:0000313" key="10">
    <source>
        <dbReference type="RefSeq" id="XP_026483111.2"/>
    </source>
</evidence>
<dbReference type="SMART" id="SM00355">
    <property type="entry name" value="ZnF_C2H2"/>
    <property type="match status" value="10"/>
</dbReference>
<dbReference type="PANTHER" id="PTHR24376">
    <property type="entry name" value="ZINC FINGER PROTEIN"/>
    <property type="match status" value="1"/>
</dbReference>
<dbReference type="PROSITE" id="PS00028">
    <property type="entry name" value="ZINC_FINGER_C2H2_1"/>
    <property type="match status" value="7"/>
</dbReference>
<evidence type="ECO:0000256" key="6">
    <source>
        <dbReference type="ARBA" id="ARBA00023242"/>
    </source>
</evidence>
<dbReference type="AlphaFoldDB" id="A0A8B8HIC7"/>
<accession>A0A8B8HIC7</accession>
<keyword evidence="3" id="KW-0677">Repeat</keyword>
<reference evidence="10" key="1">
    <citation type="submission" date="2025-08" db="UniProtKB">
        <authorList>
            <consortium name="RefSeq"/>
        </authorList>
    </citation>
    <scope>IDENTIFICATION</scope>
    <source>
        <tissue evidence="10">Whole body</tissue>
    </source>
</reference>
<dbReference type="InterPro" id="IPR036236">
    <property type="entry name" value="Znf_C2H2_sf"/>
</dbReference>
<dbReference type="InterPro" id="IPR013087">
    <property type="entry name" value="Znf_C2H2_type"/>
</dbReference>
<dbReference type="GO" id="GO:0005634">
    <property type="term" value="C:nucleus"/>
    <property type="evidence" value="ECO:0007669"/>
    <property type="project" value="UniProtKB-SubCell"/>
</dbReference>
<dbReference type="Pfam" id="PF12171">
    <property type="entry name" value="zf-C2H2_jaz"/>
    <property type="match status" value="2"/>
</dbReference>
<dbReference type="GeneID" id="113391378"/>